<reference evidence="3 4" key="1">
    <citation type="submission" date="2019-07" db="EMBL/GenBank/DDBJ databases">
        <title>Whole genome shotgun sequence of Methylobacterium gnaphalii NBRC 107716.</title>
        <authorList>
            <person name="Hosoyama A."/>
            <person name="Uohara A."/>
            <person name="Ohji S."/>
            <person name="Ichikawa N."/>
        </authorList>
    </citation>
    <scope>NUCLEOTIDE SEQUENCE [LARGE SCALE GENOMIC DNA]</scope>
    <source>
        <strain evidence="3 4">NBRC 107716</strain>
    </source>
</reference>
<keyword evidence="4" id="KW-1185">Reference proteome</keyword>
<gene>
    <name evidence="3" type="ORF">MGN01_20270</name>
</gene>
<feature type="signal peptide" evidence="2">
    <location>
        <begin position="1"/>
        <end position="32"/>
    </location>
</feature>
<comment type="caution">
    <text evidence="3">The sequence shown here is derived from an EMBL/GenBank/DDBJ whole genome shotgun (WGS) entry which is preliminary data.</text>
</comment>
<evidence type="ECO:0000256" key="1">
    <source>
        <dbReference type="SAM" id="MobiDB-lite"/>
    </source>
</evidence>
<sequence length="100" mass="10161">MIDAGIRTITKVLQIAALVAVTAPVAPRSASAACICTCVSGTARNICTNAFDIQPICSKICPVSVAPPGAPQNNPDLESLASSSGKTGPNDKFFVDGKSQ</sequence>
<keyword evidence="2" id="KW-0732">Signal</keyword>
<feature type="region of interest" description="Disordered" evidence="1">
    <location>
        <begin position="72"/>
        <end position="100"/>
    </location>
</feature>
<accession>A0A512JJY4</accession>
<feature type="compositionally biased region" description="Polar residues" evidence="1">
    <location>
        <begin position="72"/>
        <end position="87"/>
    </location>
</feature>
<evidence type="ECO:0000313" key="4">
    <source>
        <dbReference type="Proteomes" id="UP000321750"/>
    </source>
</evidence>
<dbReference type="OrthoDB" id="9896040at2"/>
<evidence type="ECO:0000256" key="2">
    <source>
        <dbReference type="SAM" id="SignalP"/>
    </source>
</evidence>
<proteinExistence type="predicted"/>
<dbReference type="EMBL" id="BJZV01000009">
    <property type="protein sequence ID" value="GEP10182.1"/>
    <property type="molecule type" value="Genomic_DNA"/>
</dbReference>
<organism evidence="3 4">
    <name type="scientific">Methylobacterium gnaphalii</name>
    <dbReference type="NCBI Taxonomy" id="1010610"/>
    <lineage>
        <taxon>Bacteria</taxon>
        <taxon>Pseudomonadati</taxon>
        <taxon>Pseudomonadota</taxon>
        <taxon>Alphaproteobacteria</taxon>
        <taxon>Hyphomicrobiales</taxon>
        <taxon>Methylobacteriaceae</taxon>
        <taxon>Methylobacterium</taxon>
    </lineage>
</organism>
<dbReference type="AlphaFoldDB" id="A0A512JJY4"/>
<evidence type="ECO:0000313" key="3">
    <source>
        <dbReference type="EMBL" id="GEP10182.1"/>
    </source>
</evidence>
<dbReference type="Proteomes" id="UP000321750">
    <property type="component" value="Unassembled WGS sequence"/>
</dbReference>
<dbReference type="RefSeq" id="WP_147046471.1">
    <property type="nucleotide sequence ID" value="NZ_BJZV01000009.1"/>
</dbReference>
<feature type="chain" id="PRO_5022225433" evidence="2">
    <location>
        <begin position="33"/>
        <end position="100"/>
    </location>
</feature>
<protein>
    <submittedName>
        <fullName evidence="3">Uncharacterized protein</fullName>
    </submittedName>
</protein>
<name>A0A512JJY4_9HYPH</name>